<sequence>MRLALAFAAEPHTLSGHKTNESCDLFAGALGGGTCFSTKKATGFGRIAERAEALFLMKWPDGKAEERLSGRFGAVEDRAMPRPTTSRCHGPTPRDRRHVLVFDYLPPADAY</sequence>
<proteinExistence type="predicted"/>
<accession>A0A914UM65</accession>
<dbReference type="WBParaSite" id="PSAMB.scaffold109size78448.g1985.t1">
    <property type="protein sequence ID" value="PSAMB.scaffold109size78448.g1985.t1"/>
    <property type="gene ID" value="PSAMB.scaffold109size78448.g1985"/>
</dbReference>
<protein>
    <submittedName>
        <fullName evidence="2">Uncharacterized protein</fullName>
    </submittedName>
</protein>
<evidence type="ECO:0000313" key="1">
    <source>
        <dbReference type="Proteomes" id="UP000887566"/>
    </source>
</evidence>
<name>A0A914UM65_9BILA</name>
<keyword evidence="1" id="KW-1185">Reference proteome</keyword>
<evidence type="ECO:0000313" key="2">
    <source>
        <dbReference type="WBParaSite" id="PSAMB.scaffold109size78448.g1985.t1"/>
    </source>
</evidence>
<reference evidence="2" key="1">
    <citation type="submission" date="2022-11" db="UniProtKB">
        <authorList>
            <consortium name="WormBaseParasite"/>
        </authorList>
    </citation>
    <scope>IDENTIFICATION</scope>
</reference>
<organism evidence="1 2">
    <name type="scientific">Plectus sambesii</name>
    <dbReference type="NCBI Taxonomy" id="2011161"/>
    <lineage>
        <taxon>Eukaryota</taxon>
        <taxon>Metazoa</taxon>
        <taxon>Ecdysozoa</taxon>
        <taxon>Nematoda</taxon>
        <taxon>Chromadorea</taxon>
        <taxon>Plectida</taxon>
        <taxon>Plectina</taxon>
        <taxon>Plectoidea</taxon>
        <taxon>Plectidae</taxon>
        <taxon>Plectus</taxon>
    </lineage>
</organism>
<dbReference type="AlphaFoldDB" id="A0A914UM65"/>
<dbReference type="Proteomes" id="UP000887566">
    <property type="component" value="Unplaced"/>
</dbReference>